<evidence type="ECO:0000313" key="2">
    <source>
        <dbReference type="Proteomes" id="UP000379480"/>
    </source>
</evidence>
<dbReference type="AlphaFoldDB" id="A0A5E7E9F7"/>
<sequence>MKRVVWVLTLAMSGCATVSDIRQTPPTMSVISGKNPQDYAQCVVDKLASSRGALQIEPVKEGVRVIVPQKLSSGPAAIFDIDERSGGSSIKLYERMGHMPLRPADVGNAANECISGGLSRKLAASEVFTA</sequence>
<dbReference type="OrthoDB" id="6888982at2"/>
<dbReference type="PROSITE" id="PS51257">
    <property type="entry name" value="PROKAR_LIPOPROTEIN"/>
    <property type="match status" value="1"/>
</dbReference>
<accession>A0A5E7E9F7</accession>
<evidence type="ECO:0000313" key="1">
    <source>
        <dbReference type="EMBL" id="VVO23450.1"/>
    </source>
</evidence>
<protein>
    <recommendedName>
        <fullName evidence="3">Lipoprotein</fullName>
    </recommendedName>
</protein>
<organism evidence="1 2">
    <name type="scientific">Pseudomonas fluorescens</name>
    <dbReference type="NCBI Taxonomy" id="294"/>
    <lineage>
        <taxon>Bacteria</taxon>
        <taxon>Pseudomonadati</taxon>
        <taxon>Pseudomonadota</taxon>
        <taxon>Gammaproteobacteria</taxon>
        <taxon>Pseudomonadales</taxon>
        <taxon>Pseudomonadaceae</taxon>
        <taxon>Pseudomonas</taxon>
    </lineage>
</organism>
<dbReference type="RefSeq" id="WP_150805720.1">
    <property type="nucleotide sequence ID" value="NZ_CABVHY010000024.1"/>
</dbReference>
<name>A0A5E7E9F7_PSEFL</name>
<reference evidence="1 2" key="1">
    <citation type="submission" date="2019-09" db="EMBL/GenBank/DDBJ databases">
        <authorList>
            <person name="Chandra G."/>
            <person name="Truman W A."/>
        </authorList>
    </citation>
    <scope>NUCLEOTIDE SEQUENCE [LARGE SCALE GENOMIC DNA]</scope>
    <source>
        <strain evidence="1">PS723</strain>
    </source>
</reference>
<dbReference type="Proteomes" id="UP000379480">
    <property type="component" value="Unassembled WGS sequence"/>
</dbReference>
<proteinExistence type="predicted"/>
<dbReference type="EMBL" id="CABVHY010000024">
    <property type="protein sequence ID" value="VVO23450.1"/>
    <property type="molecule type" value="Genomic_DNA"/>
</dbReference>
<gene>
    <name evidence="1" type="ORF">PS723_04399</name>
</gene>
<evidence type="ECO:0008006" key="3">
    <source>
        <dbReference type="Google" id="ProtNLM"/>
    </source>
</evidence>